<name>A0A9P1BUE2_9DINO</name>
<accession>A0A9P1BUE2</accession>
<dbReference type="OrthoDB" id="10248867at2759"/>
<evidence type="ECO:0000256" key="1">
    <source>
        <dbReference type="SAM" id="Phobius"/>
    </source>
</evidence>
<reference evidence="3" key="2">
    <citation type="submission" date="2024-04" db="EMBL/GenBank/DDBJ databases">
        <authorList>
            <person name="Chen Y."/>
            <person name="Shah S."/>
            <person name="Dougan E. K."/>
            <person name="Thang M."/>
            <person name="Chan C."/>
        </authorList>
    </citation>
    <scope>NUCLEOTIDE SEQUENCE [LARGE SCALE GENOMIC DNA]</scope>
</reference>
<feature type="transmembrane region" description="Helical" evidence="1">
    <location>
        <begin position="12"/>
        <end position="31"/>
    </location>
</feature>
<keyword evidence="1" id="KW-0472">Membrane</keyword>
<evidence type="ECO:0000313" key="4">
    <source>
        <dbReference type="Proteomes" id="UP001152797"/>
    </source>
</evidence>
<dbReference type="Proteomes" id="UP001152797">
    <property type="component" value="Unassembled WGS sequence"/>
</dbReference>
<evidence type="ECO:0000313" key="2">
    <source>
        <dbReference type="EMBL" id="CAI3979664.1"/>
    </source>
</evidence>
<dbReference type="EMBL" id="CAMXCT030000504">
    <property type="protein sequence ID" value="CAL4766976.1"/>
    <property type="molecule type" value="Genomic_DNA"/>
</dbReference>
<dbReference type="EMBL" id="CAMXCT020000504">
    <property type="protein sequence ID" value="CAL1133039.1"/>
    <property type="molecule type" value="Genomic_DNA"/>
</dbReference>
<comment type="caution">
    <text evidence="2">The sequence shown here is derived from an EMBL/GenBank/DDBJ whole genome shotgun (WGS) entry which is preliminary data.</text>
</comment>
<evidence type="ECO:0000313" key="3">
    <source>
        <dbReference type="EMBL" id="CAL1133039.1"/>
    </source>
</evidence>
<dbReference type="EMBL" id="CAMXCT010000504">
    <property type="protein sequence ID" value="CAI3979664.1"/>
    <property type="molecule type" value="Genomic_DNA"/>
</dbReference>
<gene>
    <name evidence="2" type="ORF">C1SCF055_LOCUS7601</name>
</gene>
<keyword evidence="4" id="KW-1185">Reference proteome</keyword>
<keyword evidence="1" id="KW-1133">Transmembrane helix</keyword>
<proteinExistence type="predicted"/>
<reference evidence="2" key="1">
    <citation type="submission" date="2022-10" db="EMBL/GenBank/DDBJ databases">
        <authorList>
            <person name="Chen Y."/>
            <person name="Dougan E. K."/>
            <person name="Chan C."/>
            <person name="Rhodes N."/>
            <person name="Thang M."/>
        </authorList>
    </citation>
    <scope>NUCLEOTIDE SEQUENCE</scope>
</reference>
<protein>
    <submittedName>
        <fullName evidence="2">Uncharacterized protein</fullName>
    </submittedName>
</protein>
<sequence>MVGPVFTKLRPWTLRLLGVYLCSACAVSLFVKGFPWPKMPRKALPRPATEREGDMVYVKFIELARTQGASEALTFASKEMPKKFCMNFGNLKKAAAFLACQQQTSERSGKGESHLDTLDPNELPLLVSTAMKLEVCSKCAKGSVKKGGFDPLSKLQGLAEELQMAVTPAGCFKECKQGPNARLET</sequence>
<keyword evidence="1" id="KW-0812">Transmembrane</keyword>
<organism evidence="2">
    <name type="scientific">Cladocopium goreaui</name>
    <dbReference type="NCBI Taxonomy" id="2562237"/>
    <lineage>
        <taxon>Eukaryota</taxon>
        <taxon>Sar</taxon>
        <taxon>Alveolata</taxon>
        <taxon>Dinophyceae</taxon>
        <taxon>Suessiales</taxon>
        <taxon>Symbiodiniaceae</taxon>
        <taxon>Cladocopium</taxon>
    </lineage>
</organism>
<dbReference type="AlphaFoldDB" id="A0A9P1BUE2"/>